<feature type="signal peptide" evidence="1">
    <location>
        <begin position="1"/>
        <end position="28"/>
    </location>
</feature>
<keyword evidence="1" id="KW-0732">Signal</keyword>
<reference evidence="3" key="1">
    <citation type="submission" date="2017-01" db="EMBL/GenBank/DDBJ databases">
        <title>Comparative genomics of anhydrobiosis in the tardigrade Hypsibius dujardini.</title>
        <authorList>
            <person name="Yoshida Y."/>
            <person name="Koutsovoulos G."/>
            <person name="Laetsch D."/>
            <person name="Stevens L."/>
            <person name="Kumar S."/>
            <person name="Horikawa D."/>
            <person name="Ishino K."/>
            <person name="Komine S."/>
            <person name="Tomita M."/>
            <person name="Blaxter M."/>
            <person name="Arakawa K."/>
        </authorList>
    </citation>
    <scope>NUCLEOTIDE SEQUENCE [LARGE SCALE GENOMIC DNA]</scope>
    <source>
        <strain evidence="3">Z151</strain>
    </source>
</reference>
<evidence type="ECO:0000313" key="2">
    <source>
        <dbReference type="EMBL" id="OQV17424.1"/>
    </source>
</evidence>
<dbReference type="EMBL" id="MTYJ01000061">
    <property type="protein sequence ID" value="OQV17424.1"/>
    <property type="molecule type" value="Genomic_DNA"/>
</dbReference>
<evidence type="ECO:0000313" key="3">
    <source>
        <dbReference type="Proteomes" id="UP000192578"/>
    </source>
</evidence>
<organism evidence="2 3">
    <name type="scientific">Hypsibius exemplaris</name>
    <name type="common">Freshwater tardigrade</name>
    <dbReference type="NCBI Taxonomy" id="2072580"/>
    <lineage>
        <taxon>Eukaryota</taxon>
        <taxon>Metazoa</taxon>
        <taxon>Ecdysozoa</taxon>
        <taxon>Tardigrada</taxon>
        <taxon>Eutardigrada</taxon>
        <taxon>Parachela</taxon>
        <taxon>Hypsibioidea</taxon>
        <taxon>Hypsibiidae</taxon>
        <taxon>Hypsibius</taxon>
    </lineage>
</organism>
<dbReference type="Proteomes" id="UP000192578">
    <property type="component" value="Unassembled WGS sequence"/>
</dbReference>
<keyword evidence="3" id="KW-1185">Reference proteome</keyword>
<protein>
    <submittedName>
        <fullName evidence="2">Uncharacterized protein</fullName>
    </submittedName>
</protein>
<sequence length="876" mass="96699">MAFPGGDRSIVWLWLGLSVLFDLHVASGYVSSSATVNRAGSLGWGAVEVSPKAFMSLEYQNFQVSIYKGEVSSASSVDNNVSQPFYCSPALTLEPTRTRTRFINSLQMFETAFTVRMWSSEYRKAIQQALSTQLHRNVSQYDVRILPIEDIRIDSHQQSDDYEIVNGWKSYANKQDTFTFRMRCLTNETCTNVADTIRNHPDDFTSGLDVYYSLQTQHTSKRSIMIRAVHVQDSELLRKVLREFPDMDSVYLIENDLKRIQSQVSTSVVATELTDEDYFVSSDEVMSVSRTLGTVMQAQNIDTDTFGQEMWNSVFWNAESARPDVTTKVLNEIYVRNARIVQEALKRSVSTSSTADSETSGSTGRSSAEDLVVIWAGLSVSGSWELVCRAGKSLGTTRPHKLDNLVLQSSEIVSAANHTESACGPAPLSVTEERARLKTILQDGRQFSKWNGQKFVINPIQLVRVNLAPFRGSAGTTIATLKMSVARRTSELRTRINVLEQEPADGESLPSKDGPRLDRLENTIAALSETVHKLAENISRPDIDESEKSFSTSAVLMEIRDLKSSTQQELVQAATRLRGEVFKNLSRTESFMQQAVGNISISLNRFTGNFTRAQLLGEDTVANTSLLGDDVTRNLSQTETQSQQNFSDLSARLLGMEGDIARQAMASQQSSARFAVHQALHQTDMLRLATRVDQVQSSISALDSRMASRIAVVERKTSLCRETTTLRATGCSNMTTMLASAPNGIVCIGNLHSPSPGGNFLVFDKVSSTLRFRGTESVNRGFTDFRPYVTWATSDLSGSNYVNDCSKLPSSLRSAYTGPAGTVYWCHKGASSGSVPINGIYITYCQSAKANSNPHMVVDDDGAISILAPVTGTLWY</sequence>
<accession>A0A1W0WQF0</accession>
<comment type="caution">
    <text evidence="2">The sequence shown here is derived from an EMBL/GenBank/DDBJ whole genome shotgun (WGS) entry which is preliminary data.</text>
</comment>
<evidence type="ECO:0000256" key="1">
    <source>
        <dbReference type="SAM" id="SignalP"/>
    </source>
</evidence>
<feature type="chain" id="PRO_5012664229" evidence="1">
    <location>
        <begin position="29"/>
        <end position="876"/>
    </location>
</feature>
<gene>
    <name evidence="2" type="ORF">BV898_08527</name>
</gene>
<dbReference type="AlphaFoldDB" id="A0A1W0WQF0"/>
<dbReference type="OrthoDB" id="9889709at2759"/>
<proteinExistence type="predicted"/>
<name>A0A1W0WQF0_HYPEX</name>